<sequence>MSFFVTDAQLITSGVCLFQIKVILQQLRQAV</sequence>
<evidence type="ECO:0000313" key="1">
    <source>
        <dbReference type="EMBL" id="CNI25504.1"/>
    </source>
</evidence>
<evidence type="ECO:0000313" key="2">
    <source>
        <dbReference type="Proteomes" id="UP000040841"/>
    </source>
</evidence>
<protein>
    <submittedName>
        <fullName evidence="1">Uncharacterized protein</fullName>
    </submittedName>
</protein>
<organism evidence="1 2">
    <name type="scientific">Yersinia mollaretii</name>
    <dbReference type="NCBI Taxonomy" id="33060"/>
    <lineage>
        <taxon>Bacteria</taxon>
        <taxon>Pseudomonadati</taxon>
        <taxon>Pseudomonadota</taxon>
        <taxon>Gammaproteobacteria</taxon>
        <taxon>Enterobacterales</taxon>
        <taxon>Yersiniaceae</taxon>
        <taxon>Yersinia</taxon>
    </lineage>
</organism>
<reference evidence="1 2" key="1">
    <citation type="submission" date="2015-03" db="EMBL/GenBank/DDBJ databases">
        <authorList>
            <consortium name="Pathogen Informatics"/>
            <person name="Murphy D."/>
        </authorList>
    </citation>
    <scope>NUCLEOTIDE SEQUENCE [LARGE SCALE GENOMIC DNA]</scope>
    <source>
        <strain evidence="1 2">FE82747</strain>
    </source>
</reference>
<dbReference type="AlphaFoldDB" id="A0AA36LQ55"/>
<name>A0AA36LQ55_YERMO</name>
<accession>A0AA36LQ55</accession>
<gene>
    <name evidence="1" type="ORF">ERS008502_02712</name>
</gene>
<dbReference type="Proteomes" id="UP000040841">
    <property type="component" value="Unassembled WGS sequence"/>
</dbReference>
<dbReference type="EMBL" id="CQBM01000006">
    <property type="protein sequence ID" value="CNI25504.1"/>
    <property type="molecule type" value="Genomic_DNA"/>
</dbReference>
<comment type="caution">
    <text evidence="1">The sequence shown here is derived from an EMBL/GenBank/DDBJ whole genome shotgun (WGS) entry which is preliminary data.</text>
</comment>
<proteinExistence type="predicted"/>